<organism evidence="1 2">
    <name type="scientific">Brevundimonas lenta</name>
    <dbReference type="NCBI Taxonomy" id="424796"/>
    <lineage>
        <taxon>Bacteria</taxon>
        <taxon>Pseudomonadati</taxon>
        <taxon>Pseudomonadota</taxon>
        <taxon>Alphaproteobacteria</taxon>
        <taxon>Caulobacterales</taxon>
        <taxon>Caulobacteraceae</taxon>
        <taxon>Brevundimonas</taxon>
    </lineage>
</organism>
<name>A0A7W6JDY3_9CAUL</name>
<comment type="caution">
    <text evidence="1">The sequence shown here is derived from an EMBL/GenBank/DDBJ whole genome shotgun (WGS) entry which is preliminary data.</text>
</comment>
<gene>
    <name evidence="1" type="ORF">GGR12_001201</name>
</gene>
<dbReference type="EMBL" id="JACIDM010000001">
    <property type="protein sequence ID" value="MBB4082362.1"/>
    <property type="molecule type" value="Genomic_DNA"/>
</dbReference>
<evidence type="ECO:0000313" key="1">
    <source>
        <dbReference type="EMBL" id="MBB4082362.1"/>
    </source>
</evidence>
<protein>
    <submittedName>
        <fullName evidence="1">Uncharacterized protein</fullName>
    </submittedName>
</protein>
<reference evidence="1 2" key="1">
    <citation type="submission" date="2020-08" db="EMBL/GenBank/DDBJ databases">
        <title>Genomic Encyclopedia of Type Strains, Phase IV (KMG-IV): sequencing the most valuable type-strain genomes for metagenomic binning, comparative biology and taxonomic classification.</title>
        <authorList>
            <person name="Goeker M."/>
        </authorList>
    </citation>
    <scope>NUCLEOTIDE SEQUENCE [LARGE SCALE GENOMIC DNA]</scope>
    <source>
        <strain evidence="1 2">DSM 23960</strain>
    </source>
</reference>
<dbReference type="Proteomes" id="UP000529946">
    <property type="component" value="Unassembled WGS sequence"/>
</dbReference>
<proteinExistence type="predicted"/>
<accession>A0A7W6JDY3</accession>
<sequence>MVPHSLAVRPEPEPSQALTFCYALDLAFPDPSG</sequence>
<keyword evidence="2" id="KW-1185">Reference proteome</keyword>
<evidence type="ECO:0000313" key="2">
    <source>
        <dbReference type="Proteomes" id="UP000529946"/>
    </source>
</evidence>
<dbReference type="AlphaFoldDB" id="A0A7W6JDY3"/>